<dbReference type="PATRIC" id="fig|999552.6.peg.1370"/>
<dbReference type="OrthoDB" id="9813753at2"/>
<dbReference type="EMBL" id="CP006773">
    <property type="protein sequence ID" value="AHD00467.1"/>
    <property type="molecule type" value="Genomic_DNA"/>
</dbReference>
<evidence type="ECO:0008006" key="3">
    <source>
        <dbReference type="Google" id="ProtNLM"/>
    </source>
</evidence>
<dbReference type="KEGG" id="lmd:METH_06810"/>
<keyword evidence="2" id="KW-1185">Reference proteome</keyword>
<dbReference type="STRING" id="999552.METH_06810"/>
<evidence type="ECO:0000313" key="1">
    <source>
        <dbReference type="EMBL" id="AHD00467.1"/>
    </source>
</evidence>
<gene>
    <name evidence="1" type="ORF">METH_06810</name>
</gene>
<proteinExistence type="predicted"/>
<protein>
    <recommendedName>
        <fullName evidence="3">DUF2280 domain-containing protein</fullName>
    </recommendedName>
</protein>
<name>V9VUB0_9RHOB</name>
<dbReference type="AlphaFoldDB" id="V9VUB0"/>
<sequence length="155" mass="16987">MANSKLTNEQKTYAVQALACFDSPSTVAKALKEDFGVQITPQAIECYDPNKRAGRDLAQKWRAIFEETRKAFLEDTSQIGISHRAVRLRTLQRMAEKAETMGNMMLAKDLLEQAAKEVGNAYTNRRELAGPGGGPVQVRTLADFYGGASGEDGDT</sequence>
<organism evidence="1 2">
    <name type="scientific">Leisingera methylohalidivorans DSM 14336</name>
    <dbReference type="NCBI Taxonomy" id="999552"/>
    <lineage>
        <taxon>Bacteria</taxon>
        <taxon>Pseudomonadati</taxon>
        <taxon>Pseudomonadota</taxon>
        <taxon>Alphaproteobacteria</taxon>
        <taxon>Rhodobacterales</taxon>
        <taxon>Roseobacteraceae</taxon>
        <taxon>Leisingera</taxon>
    </lineage>
</organism>
<dbReference type="RefSeq" id="WP_024089639.1">
    <property type="nucleotide sequence ID" value="NC_023135.1"/>
</dbReference>
<reference evidence="1 2" key="1">
    <citation type="submission" date="2013-09" db="EMBL/GenBank/DDBJ databases">
        <authorList>
            <consortium name="DOE Joint Genome Institute"/>
            <person name="Klenk H.-P."/>
            <person name="Huntemann M."/>
            <person name="Han J."/>
            <person name="Chen A."/>
            <person name="Kyrpides N."/>
            <person name="Mavromatis K."/>
            <person name="Markowitz V."/>
            <person name="Palaniappan K."/>
            <person name="Ivanova N."/>
            <person name="Schaumberg A."/>
            <person name="Pati A."/>
            <person name="Liolios K."/>
            <person name="Nordberg H.P."/>
            <person name="Cantor M.N."/>
            <person name="Hua S.X."/>
            <person name="Woyke T."/>
        </authorList>
    </citation>
    <scope>NUCLEOTIDE SEQUENCE [LARGE SCALE GENOMIC DNA]</scope>
    <source>
        <strain evidence="1 2">DSM 14336</strain>
    </source>
</reference>
<dbReference type="Pfam" id="PF10045">
    <property type="entry name" value="DUF2280"/>
    <property type="match status" value="1"/>
</dbReference>
<dbReference type="HOGENOM" id="CLU_123849_0_1_5"/>
<dbReference type="InterPro" id="IPR018738">
    <property type="entry name" value="DUF2280"/>
</dbReference>
<dbReference type="Proteomes" id="UP000018780">
    <property type="component" value="Chromosome"/>
</dbReference>
<accession>V9VUB0</accession>
<evidence type="ECO:0000313" key="2">
    <source>
        <dbReference type="Proteomes" id="UP000018780"/>
    </source>
</evidence>